<dbReference type="EMBL" id="CAKKTJ010000114">
    <property type="protein sequence ID" value="CAH0474886.1"/>
    <property type="molecule type" value="Genomic_DNA"/>
</dbReference>
<protein>
    <submittedName>
        <fullName evidence="1">Uncharacterized protein</fullName>
    </submittedName>
</protein>
<organism evidence="1 2">
    <name type="scientific">Peronospora belbahrii</name>
    <dbReference type="NCBI Taxonomy" id="622444"/>
    <lineage>
        <taxon>Eukaryota</taxon>
        <taxon>Sar</taxon>
        <taxon>Stramenopiles</taxon>
        <taxon>Oomycota</taxon>
        <taxon>Peronosporomycetes</taxon>
        <taxon>Peronosporales</taxon>
        <taxon>Peronosporaceae</taxon>
        <taxon>Peronospora</taxon>
    </lineage>
</organism>
<evidence type="ECO:0000313" key="1">
    <source>
        <dbReference type="EMBL" id="CAH0474886.1"/>
    </source>
</evidence>
<evidence type="ECO:0000313" key="2">
    <source>
        <dbReference type="Proteomes" id="UP001160483"/>
    </source>
</evidence>
<name>A0AAU9KTF4_9STRA</name>
<reference evidence="1" key="1">
    <citation type="submission" date="2021-11" db="EMBL/GenBank/DDBJ databases">
        <authorList>
            <person name="Islam A."/>
            <person name="Islam S."/>
            <person name="Flora M.S."/>
            <person name="Rahman M."/>
            <person name="Ziaur R.M."/>
            <person name="Epstein J.H."/>
            <person name="Hassan M."/>
            <person name="Klassen M."/>
            <person name="Woodard K."/>
            <person name="Webb A."/>
            <person name="Webby R.J."/>
            <person name="El Zowalaty M.E."/>
        </authorList>
    </citation>
    <scope>NUCLEOTIDE SEQUENCE</scope>
    <source>
        <strain evidence="1">Pbs3</strain>
    </source>
</reference>
<comment type="caution">
    <text evidence="1">The sequence shown here is derived from an EMBL/GenBank/DDBJ whole genome shotgun (WGS) entry which is preliminary data.</text>
</comment>
<dbReference type="AlphaFoldDB" id="A0AAU9KTF4"/>
<gene>
    <name evidence="1" type="ORF">PBS003_LOCUS1724</name>
</gene>
<proteinExistence type="predicted"/>
<dbReference type="Proteomes" id="UP001160483">
    <property type="component" value="Unassembled WGS sequence"/>
</dbReference>
<accession>A0AAU9KTF4</accession>
<sequence>MSMVSAVGKGRAWLQTCELSGSTVNDGKFLVDEISSESVFCVLGSDELPRVTIFVQEAGKLEIYCFSMEGERHVANRVFHSPEVQEEEWLSSVDSQFSVMGGGQQVFLKNLPIQGAIPAFMGKKMSKSSVKSL</sequence>